<evidence type="ECO:0000256" key="1">
    <source>
        <dbReference type="SAM" id="MobiDB-lite"/>
    </source>
</evidence>
<dbReference type="EMBL" id="VOIH02000005">
    <property type="protein sequence ID" value="KAF3445898.1"/>
    <property type="molecule type" value="Genomic_DNA"/>
</dbReference>
<accession>A0A8K0MHI6</accession>
<comment type="caution">
    <text evidence="2">The sequence shown here is derived from an EMBL/GenBank/DDBJ whole genome shotgun (WGS) entry which is preliminary data.</text>
</comment>
<dbReference type="AlphaFoldDB" id="A0A8K0MHI6"/>
<keyword evidence="3" id="KW-1185">Reference proteome</keyword>
<organism evidence="2 3">
    <name type="scientific">Rhamnella rubrinervis</name>
    <dbReference type="NCBI Taxonomy" id="2594499"/>
    <lineage>
        <taxon>Eukaryota</taxon>
        <taxon>Viridiplantae</taxon>
        <taxon>Streptophyta</taxon>
        <taxon>Embryophyta</taxon>
        <taxon>Tracheophyta</taxon>
        <taxon>Spermatophyta</taxon>
        <taxon>Magnoliopsida</taxon>
        <taxon>eudicotyledons</taxon>
        <taxon>Gunneridae</taxon>
        <taxon>Pentapetalae</taxon>
        <taxon>rosids</taxon>
        <taxon>fabids</taxon>
        <taxon>Rosales</taxon>
        <taxon>Rhamnaceae</taxon>
        <taxon>rhamnoid group</taxon>
        <taxon>Rhamneae</taxon>
        <taxon>Rhamnella</taxon>
    </lineage>
</organism>
<proteinExistence type="predicted"/>
<name>A0A8K0MHI6_9ROSA</name>
<sequence length="110" mass="12000">MIVASPKSGSRGLVHPKCATPELSDKDEEEGSDAMEIFLGDDKLNDEIEALEKSPPLANQQISSGQDLVTNSYPNQPDDEDSFVEAMRLVHFEEAGPSQTSKATHISRQD</sequence>
<reference evidence="2" key="1">
    <citation type="submission" date="2020-03" db="EMBL/GenBank/DDBJ databases">
        <title>A high-quality chromosome-level genome assembly of a woody plant with both climbing and erect habits, Rhamnella rubrinervis.</title>
        <authorList>
            <person name="Lu Z."/>
            <person name="Yang Y."/>
            <person name="Zhu X."/>
            <person name="Sun Y."/>
        </authorList>
    </citation>
    <scope>NUCLEOTIDE SEQUENCE</scope>
    <source>
        <strain evidence="2">BYM</strain>
        <tissue evidence="2">Leaf</tissue>
    </source>
</reference>
<protein>
    <submittedName>
        <fullName evidence="2">Uncharacterized protein</fullName>
    </submittedName>
</protein>
<feature type="region of interest" description="Disordered" evidence="1">
    <location>
        <begin position="56"/>
        <end position="80"/>
    </location>
</feature>
<feature type="region of interest" description="Disordered" evidence="1">
    <location>
        <begin position="1"/>
        <end position="31"/>
    </location>
</feature>
<dbReference type="Proteomes" id="UP000796880">
    <property type="component" value="Unassembled WGS sequence"/>
</dbReference>
<evidence type="ECO:0000313" key="2">
    <source>
        <dbReference type="EMBL" id="KAF3445898.1"/>
    </source>
</evidence>
<gene>
    <name evidence="2" type="ORF">FNV43_RR11075</name>
</gene>
<feature type="compositionally biased region" description="Polar residues" evidence="1">
    <location>
        <begin position="57"/>
        <end position="75"/>
    </location>
</feature>
<evidence type="ECO:0000313" key="3">
    <source>
        <dbReference type="Proteomes" id="UP000796880"/>
    </source>
</evidence>